<feature type="region of interest" description="Disordered" evidence="1">
    <location>
        <begin position="30"/>
        <end position="52"/>
    </location>
</feature>
<evidence type="ECO:0000256" key="1">
    <source>
        <dbReference type="SAM" id="MobiDB-lite"/>
    </source>
</evidence>
<name>A0A2T3ANI3_9PEZI</name>
<proteinExistence type="predicted"/>
<dbReference type="EMBL" id="KZ678372">
    <property type="protein sequence ID" value="PSS05135.1"/>
    <property type="molecule type" value="Genomic_DNA"/>
</dbReference>
<accession>A0A2T3ANI3</accession>
<protein>
    <submittedName>
        <fullName evidence="2">Uncharacterized protein</fullName>
    </submittedName>
</protein>
<evidence type="ECO:0000313" key="3">
    <source>
        <dbReference type="Proteomes" id="UP000241462"/>
    </source>
</evidence>
<keyword evidence="3" id="KW-1185">Reference proteome</keyword>
<reference evidence="2 3" key="1">
    <citation type="journal article" date="2018" name="Mycol. Prog.">
        <title>Coniella lustricola, a new species from submerged detritus.</title>
        <authorList>
            <person name="Raudabaugh D.B."/>
            <person name="Iturriaga T."/>
            <person name="Carver A."/>
            <person name="Mondo S."/>
            <person name="Pangilinan J."/>
            <person name="Lipzen A."/>
            <person name="He G."/>
            <person name="Amirebrahimi M."/>
            <person name="Grigoriev I.V."/>
            <person name="Miller A.N."/>
        </authorList>
    </citation>
    <scope>NUCLEOTIDE SEQUENCE [LARGE SCALE GENOMIC DNA]</scope>
    <source>
        <strain evidence="2 3">B22-T-1</strain>
    </source>
</reference>
<organism evidence="2 3">
    <name type="scientific">Coniella lustricola</name>
    <dbReference type="NCBI Taxonomy" id="2025994"/>
    <lineage>
        <taxon>Eukaryota</taxon>
        <taxon>Fungi</taxon>
        <taxon>Dikarya</taxon>
        <taxon>Ascomycota</taxon>
        <taxon>Pezizomycotina</taxon>
        <taxon>Sordariomycetes</taxon>
        <taxon>Sordariomycetidae</taxon>
        <taxon>Diaporthales</taxon>
        <taxon>Schizoparmaceae</taxon>
        <taxon>Coniella</taxon>
    </lineage>
</organism>
<evidence type="ECO:0000313" key="2">
    <source>
        <dbReference type="EMBL" id="PSS05135.1"/>
    </source>
</evidence>
<sequence length="193" mass="20806">MLGCGPTGALAMLCAGWPVWLQMSSRRHAHRPRANEPVATATRHSGRQAHRPRLAKGKVGAHLGSLHVQRGGDQDSGRVWMMARNLMSHSNYCLASKIGLRRLACLVGQPASPSLRLGLVHLVDSLRSRHSSPLDSSGLPTAYSSSSCRLGANLCSGLRRQSTLSVQPDGRSLHPHAAFLLVRSLTHLHGLDK</sequence>
<gene>
    <name evidence="2" type="ORF">BD289DRAFT_361</name>
</gene>
<dbReference type="InParanoid" id="A0A2T3ANI3"/>
<dbReference type="Proteomes" id="UP000241462">
    <property type="component" value="Unassembled WGS sequence"/>
</dbReference>
<dbReference type="AlphaFoldDB" id="A0A2T3ANI3"/>